<organism evidence="3 4">
    <name type="scientific">Burkholderia stabilis</name>
    <dbReference type="NCBI Taxonomy" id="95485"/>
    <lineage>
        <taxon>Bacteria</taxon>
        <taxon>Pseudomonadati</taxon>
        <taxon>Pseudomonadota</taxon>
        <taxon>Betaproteobacteria</taxon>
        <taxon>Burkholderiales</taxon>
        <taxon>Burkholderiaceae</taxon>
        <taxon>Burkholderia</taxon>
        <taxon>Burkholderia cepacia complex</taxon>
    </lineage>
</organism>
<gene>
    <name evidence="3" type="ORF">D1006_34885</name>
</gene>
<accession>A0A4V1PQU4</accession>
<dbReference type="InterPro" id="IPR016379">
    <property type="entry name" value="T3SS_Ca_resp_chp_LcrH/SycD_sub"/>
</dbReference>
<dbReference type="Proteomes" id="UP000289650">
    <property type="component" value="Unassembled WGS sequence"/>
</dbReference>
<evidence type="ECO:0000256" key="1">
    <source>
        <dbReference type="ARBA" id="ARBA00022737"/>
    </source>
</evidence>
<proteinExistence type="predicted"/>
<comment type="caution">
    <text evidence="3">The sequence shown here is derived from an EMBL/GenBank/DDBJ whole genome shotgun (WGS) entry which is preliminary data.</text>
</comment>
<evidence type="ECO:0000313" key="4">
    <source>
        <dbReference type="Proteomes" id="UP000289650"/>
    </source>
</evidence>
<protein>
    <submittedName>
        <fullName evidence="3">CesD/SycD/LcrH family type III secretion system chaperone</fullName>
    </submittedName>
</protein>
<evidence type="ECO:0000256" key="2">
    <source>
        <dbReference type="ARBA" id="ARBA00022803"/>
    </source>
</evidence>
<name>A0A4V1PQU4_9BURK</name>
<dbReference type="Pfam" id="PF07719">
    <property type="entry name" value="TPR_2"/>
    <property type="match status" value="1"/>
</dbReference>
<dbReference type="SUPFAM" id="SSF48452">
    <property type="entry name" value="TPR-like"/>
    <property type="match status" value="1"/>
</dbReference>
<dbReference type="OrthoDB" id="8591320at2"/>
<dbReference type="AlphaFoldDB" id="A0A4V1PQU4"/>
<dbReference type="InterPro" id="IPR005415">
    <property type="entry name" value="T3SS_Ca_resp_chp_LcrH/SycD"/>
</dbReference>
<dbReference type="EMBL" id="QWEX01000003">
    <property type="protein sequence ID" value="RXV65304.1"/>
    <property type="molecule type" value="Genomic_DNA"/>
</dbReference>
<keyword evidence="1" id="KW-0677">Repeat</keyword>
<dbReference type="NCBIfam" id="TIGR02552">
    <property type="entry name" value="LcrH_SycD"/>
    <property type="match status" value="1"/>
</dbReference>
<evidence type="ECO:0000313" key="3">
    <source>
        <dbReference type="EMBL" id="RXV65304.1"/>
    </source>
</evidence>
<dbReference type="InterPro" id="IPR013105">
    <property type="entry name" value="TPR_2"/>
</dbReference>
<reference evidence="3 4" key="1">
    <citation type="submission" date="2018-08" db="EMBL/GenBank/DDBJ databases">
        <title>Mountain-cultivated ginseng endophyte, Burkholderia stabilis and its activity against ginseng root rot disease.</title>
        <authorList>
            <person name="Tapan Kumar M."/>
            <person name="Bae H."/>
            <person name="Shanmugam G."/>
            <person name="Jeon J."/>
        </authorList>
    </citation>
    <scope>NUCLEOTIDE SEQUENCE [LARGE SCALE GENOMIC DNA]</scope>
    <source>
        <strain evidence="3 4">EB159</strain>
    </source>
</reference>
<dbReference type="PRINTS" id="PR01595">
    <property type="entry name" value="SYCDCHAPRONE"/>
</dbReference>
<keyword evidence="2" id="KW-0802">TPR repeat</keyword>
<dbReference type="Gene3D" id="1.25.40.10">
    <property type="entry name" value="Tetratricopeptide repeat domain"/>
    <property type="match status" value="1"/>
</dbReference>
<dbReference type="PIRSF" id="PIRSF003165">
    <property type="entry name" value="Chaperone_SicA"/>
    <property type="match status" value="1"/>
</dbReference>
<dbReference type="InterPro" id="IPR011990">
    <property type="entry name" value="TPR-like_helical_dom_sf"/>
</dbReference>
<sequence length="159" mass="18292">MSKPIPAFGASDDDVLQQFFASGGSIRMLADVEQQDMNTVFAYASQLFSAGDWGRACNFFFMLARIDHWNFDYWFWLGVCYQRLGKHEEAIFCLSRAGMIRVDDPRSSYHAAISYRIVGNFEYARKAFNAARNWCGEQPDYRALKTNIEQHLAQCQQEG</sequence>
<dbReference type="RefSeq" id="WP_129517749.1">
    <property type="nucleotide sequence ID" value="NZ_QWEX01000003.1"/>
</dbReference>